<evidence type="ECO:0000313" key="1">
    <source>
        <dbReference type="EMBL" id="KAJ1129965.1"/>
    </source>
</evidence>
<organism evidence="1 2">
    <name type="scientific">Pleurodeles waltl</name>
    <name type="common">Iberian ribbed newt</name>
    <dbReference type="NCBI Taxonomy" id="8319"/>
    <lineage>
        <taxon>Eukaryota</taxon>
        <taxon>Metazoa</taxon>
        <taxon>Chordata</taxon>
        <taxon>Craniata</taxon>
        <taxon>Vertebrata</taxon>
        <taxon>Euteleostomi</taxon>
        <taxon>Amphibia</taxon>
        <taxon>Batrachia</taxon>
        <taxon>Caudata</taxon>
        <taxon>Salamandroidea</taxon>
        <taxon>Salamandridae</taxon>
        <taxon>Pleurodelinae</taxon>
        <taxon>Pleurodeles</taxon>
    </lineage>
</organism>
<dbReference type="AlphaFoldDB" id="A0AAV7PWA7"/>
<keyword evidence="2" id="KW-1185">Reference proteome</keyword>
<dbReference type="EMBL" id="JANPWB010000011">
    <property type="protein sequence ID" value="KAJ1129965.1"/>
    <property type="molecule type" value="Genomic_DNA"/>
</dbReference>
<evidence type="ECO:0000313" key="2">
    <source>
        <dbReference type="Proteomes" id="UP001066276"/>
    </source>
</evidence>
<protein>
    <submittedName>
        <fullName evidence="1">Uncharacterized protein</fullName>
    </submittedName>
</protein>
<gene>
    <name evidence="1" type="ORF">NDU88_008325</name>
</gene>
<dbReference type="Proteomes" id="UP001066276">
    <property type="component" value="Chromosome 7"/>
</dbReference>
<accession>A0AAV7PWA7</accession>
<proteinExistence type="predicted"/>
<reference evidence="1" key="1">
    <citation type="journal article" date="2022" name="bioRxiv">
        <title>Sequencing and chromosome-scale assembly of the giantPleurodeles waltlgenome.</title>
        <authorList>
            <person name="Brown T."/>
            <person name="Elewa A."/>
            <person name="Iarovenko S."/>
            <person name="Subramanian E."/>
            <person name="Araus A.J."/>
            <person name="Petzold A."/>
            <person name="Susuki M."/>
            <person name="Suzuki K.-i.T."/>
            <person name="Hayashi T."/>
            <person name="Toyoda A."/>
            <person name="Oliveira C."/>
            <person name="Osipova E."/>
            <person name="Leigh N.D."/>
            <person name="Simon A."/>
            <person name="Yun M.H."/>
        </authorList>
    </citation>
    <scope>NUCLEOTIDE SEQUENCE</scope>
    <source>
        <strain evidence="1">20211129_DDA</strain>
        <tissue evidence="1">Liver</tissue>
    </source>
</reference>
<sequence>MANDGGGLSRRDTGTRRAMAYLQRSELRSEAVRGVPCDLAAAPRTATLRAFLNGSAELLGGEVTSGQEREVGAQIGAQGISDCGPAVKLSRMLVERCLKRCAAWGCFPQKIRAAAHPHPPILL</sequence>
<name>A0AAV7PWA7_PLEWA</name>
<comment type="caution">
    <text evidence="1">The sequence shown here is derived from an EMBL/GenBank/DDBJ whole genome shotgun (WGS) entry which is preliminary data.</text>
</comment>